<accession>A0A9P4DNU4</accession>
<gene>
    <name evidence="2" type="ORF">F2S36_08645</name>
    <name evidence="3" type="ORF">NE651_11305</name>
</gene>
<dbReference type="EMBL" id="VVUY01000006">
    <property type="protein sequence ID" value="KAA2561619.1"/>
    <property type="molecule type" value="Genomic_DNA"/>
</dbReference>
<reference evidence="2 4" key="1">
    <citation type="journal article" date="2019" name="Nat. Med.">
        <title>A library of human gut bacterial isolates paired with longitudinal multiomics data enables mechanistic microbiome research.</title>
        <authorList>
            <person name="Poyet M."/>
            <person name="Groussin M."/>
            <person name="Gibbons S.M."/>
            <person name="Avila-Pacheco J."/>
            <person name="Jiang X."/>
            <person name="Kearney S.M."/>
            <person name="Perrotta A.R."/>
            <person name="Berdy B."/>
            <person name="Zhao S."/>
            <person name="Lieberman T.D."/>
            <person name="Swanson P.K."/>
            <person name="Smith M."/>
            <person name="Roesemann S."/>
            <person name="Alexander J.E."/>
            <person name="Rich S.A."/>
            <person name="Livny J."/>
            <person name="Vlamakis H."/>
            <person name="Clish C."/>
            <person name="Bullock K."/>
            <person name="Deik A."/>
            <person name="Scott J."/>
            <person name="Pierce K.A."/>
            <person name="Xavier R.J."/>
            <person name="Alm E.J."/>
        </authorList>
    </citation>
    <scope>NUCLEOTIDE SEQUENCE [LARGE SCALE GENOMIC DNA]</scope>
    <source>
        <strain evidence="2 4">BIOML-A204</strain>
    </source>
</reference>
<evidence type="ECO:0000259" key="1">
    <source>
        <dbReference type="PROSITE" id="PS50853"/>
    </source>
</evidence>
<dbReference type="PROSITE" id="PS50853">
    <property type="entry name" value="FN3"/>
    <property type="match status" value="1"/>
</dbReference>
<evidence type="ECO:0000313" key="3">
    <source>
        <dbReference type="EMBL" id="MCQ5083471.1"/>
    </source>
</evidence>
<proteinExistence type="predicted"/>
<dbReference type="RefSeq" id="WP_149873550.1">
    <property type="nucleotide sequence ID" value="NZ_JADMQE010000009.1"/>
</dbReference>
<name>A0A9P4DNU4_9BACT</name>
<evidence type="ECO:0000313" key="4">
    <source>
        <dbReference type="Proteomes" id="UP000323119"/>
    </source>
</evidence>
<dbReference type="EMBL" id="JANGBQ010000016">
    <property type="protein sequence ID" value="MCQ5083471.1"/>
    <property type="molecule type" value="Genomic_DNA"/>
</dbReference>
<dbReference type="InterPro" id="IPR003961">
    <property type="entry name" value="FN3_dom"/>
</dbReference>
<dbReference type="AlphaFoldDB" id="A0A9P4DNU4"/>
<evidence type="ECO:0000313" key="2">
    <source>
        <dbReference type="EMBL" id="KAA2561619.1"/>
    </source>
</evidence>
<dbReference type="CDD" id="cd00063">
    <property type="entry name" value="FN3"/>
    <property type="match status" value="1"/>
</dbReference>
<dbReference type="Gene3D" id="2.60.40.10">
    <property type="entry name" value="Immunoglobulins"/>
    <property type="match status" value="1"/>
</dbReference>
<sequence>MKLINIARSILVIGYVMLVSCSSDEGGESGNGPQATGQELERQLLDTHWKLAKEIKVEDGTEKVLNNPYVLNTITFSGATDRAWHYLYLNNTHSGWWWIDGEMIRCQWDTGDPKTNGAYSTAFGFGHSRIGKMTDSELVMIADYDTYSNYFYYVSTSGSGSDPGSPAEKPDIGFYDFTATKTSVTVTYKIYNKDEAKVSDAKIYYGTTSDPTRGKSATVTGSLIKATISGLKAGTTYYVKCQATGASGTTTSETSRVITAY</sequence>
<protein>
    <submittedName>
        <fullName evidence="3">Fibronectin type III domain-containing protein</fullName>
    </submittedName>
</protein>
<dbReference type="Proteomes" id="UP001205035">
    <property type="component" value="Unassembled WGS sequence"/>
</dbReference>
<dbReference type="InterPro" id="IPR013783">
    <property type="entry name" value="Ig-like_fold"/>
</dbReference>
<comment type="caution">
    <text evidence="2">The sequence shown here is derived from an EMBL/GenBank/DDBJ whole genome shotgun (WGS) entry which is preliminary data.</text>
</comment>
<reference evidence="3" key="2">
    <citation type="submission" date="2022-06" db="EMBL/GenBank/DDBJ databases">
        <title>Isolation of gut microbiota from human fecal samples.</title>
        <authorList>
            <person name="Pamer E.G."/>
            <person name="Barat B."/>
            <person name="Waligurski E."/>
            <person name="Medina S."/>
            <person name="Paddock L."/>
            <person name="Mostad J."/>
        </authorList>
    </citation>
    <scope>NUCLEOTIDE SEQUENCE</scope>
    <source>
        <strain evidence="3">DFI.6.22</strain>
    </source>
</reference>
<dbReference type="PROSITE" id="PS51257">
    <property type="entry name" value="PROKAR_LIPOPROTEIN"/>
    <property type="match status" value="1"/>
</dbReference>
<dbReference type="SUPFAM" id="SSF49265">
    <property type="entry name" value="Fibronectin type III"/>
    <property type="match status" value="1"/>
</dbReference>
<organism evidence="2 4">
    <name type="scientific">Alistipes onderdonkii</name>
    <dbReference type="NCBI Taxonomy" id="328813"/>
    <lineage>
        <taxon>Bacteria</taxon>
        <taxon>Pseudomonadati</taxon>
        <taxon>Bacteroidota</taxon>
        <taxon>Bacteroidia</taxon>
        <taxon>Bacteroidales</taxon>
        <taxon>Rikenellaceae</taxon>
        <taxon>Alistipes</taxon>
    </lineage>
</organism>
<feature type="domain" description="Fibronectin type-III" evidence="1">
    <location>
        <begin position="166"/>
        <end position="261"/>
    </location>
</feature>
<dbReference type="Proteomes" id="UP000323119">
    <property type="component" value="Unassembled WGS sequence"/>
</dbReference>
<dbReference type="InterPro" id="IPR036116">
    <property type="entry name" value="FN3_sf"/>
</dbReference>